<proteinExistence type="predicted"/>
<keyword evidence="2" id="KW-1133">Transmembrane helix</keyword>
<dbReference type="EMBL" id="CP032098">
    <property type="protein sequence ID" value="AXX93668.1"/>
    <property type="molecule type" value="Genomic_DNA"/>
</dbReference>
<dbReference type="InterPro" id="IPR007621">
    <property type="entry name" value="TPM_dom"/>
</dbReference>
<dbReference type="PANTHER" id="PTHR30373">
    <property type="entry name" value="UPF0603 PROTEIN YGCG"/>
    <property type="match status" value="1"/>
</dbReference>
<evidence type="ECO:0000313" key="5">
    <source>
        <dbReference type="EMBL" id="AXX93668.1"/>
    </source>
</evidence>
<feature type="compositionally biased region" description="Low complexity" evidence="1">
    <location>
        <begin position="259"/>
        <end position="277"/>
    </location>
</feature>
<protein>
    <submittedName>
        <fullName evidence="5">Phosphatase (TPM domain)</fullName>
    </submittedName>
</protein>
<evidence type="ECO:0000256" key="3">
    <source>
        <dbReference type="SAM" id="SignalP"/>
    </source>
</evidence>
<keyword evidence="7" id="KW-1185">Reference proteome</keyword>
<dbReference type="Gene3D" id="3.10.310.50">
    <property type="match status" value="1"/>
</dbReference>
<feature type="signal peptide" evidence="3">
    <location>
        <begin position="1"/>
        <end position="20"/>
    </location>
</feature>
<organism evidence="6 7">
    <name type="scientific">Malaciobacter molluscorum LMG 25693</name>
    <dbReference type="NCBI Taxonomy" id="870501"/>
    <lineage>
        <taxon>Bacteria</taxon>
        <taxon>Pseudomonadati</taxon>
        <taxon>Campylobacterota</taxon>
        <taxon>Epsilonproteobacteria</taxon>
        <taxon>Campylobacterales</taxon>
        <taxon>Arcobacteraceae</taxon>
        <taxon>Malaciobacter</taxon>
    </lineage>
</organism>
<dbReference type="RefSeq" id="WP_099342635.1">
    <property type="nucleotide sequence ID" value="NZ_CP032098.1"/>
</dbReference>
<dbReference type="Pfam" id="PF04536">
    <property type="entry name" value="TPM_phosphatase"/>
    <property type="match status" value="1"/>
</dbReference>
<feature type="transmembrane region" description="Helical" evidence="2">
    <location>
        <begin position="188"/>
        <end position="205"/>
    </location>
</feature>
<feature type="transmembrane region" description="Helical" evidence="2">
    <location>
        <begin position="212"/>
        <end position="245"/>
    </location>
</feature>
<reference evidence="5 8" key="2">
    <citation type="submission" date="2018-08" db="EMBL/GenBank/DDBJ databases">
        <title>Complete genome of the Arcobacter molluscorum type strain LMG 25693.</title>
        <authorList>
            <person name="Miller W.G."/>
            <person name="Yee E."/>
            <person name="Bono J.L."/>
        </authorList>
    </citation>
    <scope>NUCLEOTIDE SEQUENCE [LARGE SCALE GENOMIC DNA]</scope>
    <source>
        <strain evidence="5 8">CECT 7696</strain>
    </source>
</reference>
<dbReference type="AlphaFoldDB" id="A0A2G1DHE2"/>
<dbReference type="Proteomes" id="UP000221222">
    <property type="component" value="Unassembled WGS sequence"/>
</dbReference>
<accession>A0A2G1DHE2</accession>
<keyword evidence="3" id="KW-0732">Signal</keyword>
<evidence type="ECO:0000313" key="6">
    <source>
        <dbReference type="EMBL" id="PHO17922.1"/>
    </source>
</evidence>
<evidence type="ECO:0000256" key="2">
    <source>
        <dbReference type="SAM" id="Phobius"/>
    </source>
</evidence>
<feature type="domain" description="TPM" evidence="4">
    <location>
        <begin position="31"/>
        <end position="154"/>
    </location>
</feature>
<name>A0A2G1DHE2_9BACT</name>
<evidence type="ECO:0000313" key="8">
    <source>
        <dbReference type="Proteomes" id="UP000262712"/>
    </source>
</evidence>
<dbReference type="EMBL" id="NXFY01000011">
    <property type="protein sequence ID" value="PHO17922.1"/>
    <property type="molecule type" value="Genomic_DNA"/>
</dbReference>
<keyword evidence="2" id="KW-0812">Transmembrane</keyword>
<gene>
    <name evidence="5" type="ORF">AMOL_2735</name>
    <name evidence="6" type="ORF">CPU12_08275</name>
</gene>
<dbReference type="KEGG" id="amol:AMOL_2735"/>
<feature type="chain" id="PRO_5044573553" evidence="3">
    <location>
        <begin position="21"/>
        <end position="293"/>
    </location>
</feature>
<dbReference type="PANTHER" id="PTHR30373:SF2">
    <property type="entry name" value="UPF0603 PROTEIN YGCG"/>
    <property type="match status" value="1"/>
</dbReference>
<feature type="compositionally biased region" description="Gly residues" evidence="1">
    <location>
        <begin position="278"/>
        <end position="293"/>
    </location>
</feature>
<evidence type="ECO:0000256" key="1">
    <source>
        <dbReference type="SAM" id="MobiDB-lite"/>
    </source>
</evidence>
<keyword evidence="2" id="KW-0472">Membrane</keyword>
<sequence>MKKFIFIVVSLFLFNLSVFAQPDFPKLTGRVVDNANLLTTSQKQNLSSILKKQEDETSNQIVVVTLKNLNGYDIADYGYQLGRYWKIGQKDKNNGVLLIVSLEDRKVRIEVGYGLEGTLTDKISYEIIEYTLKPEFKKGNYYKGILGAVNSIIKSIKGEYKSVSNSSYKSSFSFLGYINHLLSKIPDGALGILAFIIFMFIPRIIKLIGFSIIFGFLFGLVFLTIFRSVIAFLCVFFISTILIFIKMKNSNTSSESWNNSSSSFSSGSSSFSSSSSFSGGGGSFGGGGASGSW</sequence>
<evidence type="ECO:0000259" key="4">
    <source>
        <dbReference type="Pfam" id="PF04536"/>
    </source>
</evidence>
<evidence type="ECO:0000313" key="7">
    <source>
        <dbReference type="Proteomes" id="UP000221222"/>
    </source>
</evidence>
<reference evidence="6 7" key="1">
    <citation type="submission" date="2017-09" db="EMBL/GenBank/DDBJ databases">
        <title>Arcobacter canalis sp. nov., a new species isolated from a water canal contaminated with urban sewage.</title>
        <authorList>
            <person name="Perez-Cataluna A."/>
            <person name="Salas-Masso N."/>
            <person name="Figueras M.J."/>
        </authorList>
    </citation>
    <scope>NUCLEOTIDE SEQUENCE [LARGE SCALE GENOMIC DNA]</scope>
    <source>
        <strain evidence="6 7">F98-3</strain>
    </source>
</reference>
<dbReference type="Proteomes" id="UP000262712">
    <property type="component" value="Chromosome"/>
</dbReference>
<feature type="region of interest" description="Disordered" evidence="1">
    <location>
        <begin position="259"/>
        <end position="293"/>
    </location>
</feature>